<sequence length="90" mass="10129">MTIFKLQVKEHTIPCQSIREYHHAVKGVDPLLQLAVEQYIPLNNLNPSPDDITITGGYANGIPKECYGPIWDDLLRSTSAKSKAIWIPRV</sequence>
<dbReference type="EMBL" id="ML735015">
    <property type="protein sequence ID" value="KAB8201741.1"/>
    <property type="molecule type" value="Genomic_DNA"/>
</dbReference>
<dbReference type="AlphaFoldDB" id="A0A5N6D9A8"/>
<evidence type="ECO:0000313" key="1">
    <source>
        <dbReference type="EMBL" id="KAB8201741.1"/>
    </source>
</evidence>
<dbReference type="Proteomes" id="UP000326532">
    <property type="component" value="Unassembled WGS sequence"/>
</dbReference>
<organism evidence="1 2">
    <name type="scientific">Aspergillus parasiticus</name>
    <dbReference type="NCBI Taxonomy" id="5067"/>
    <lineage>
        <taxon>Eukaryota</taxon>
        <taxon>Fungi</taxon>
        <taxon>Dikarya</taxon>
        <taxon>Ascomycota</taxon>
        <taxon>Pezizomycotina</taxon>
        <taxon>Eurotiomycetes</taxon>
        <taxon>Eurotiomycetidae</taxon>
        <taxon>Eurotiales</taxon>
        <taxon>Aspergillaceae</taxon>
        <taxon>Aspergillus</taxon>
        <taxon>Aspergillus subgen. Circumdati</taxon>
    </lineage>
</organism>
<dbReference type="InterPro" id="IPR029058">
    <property type="entry name" value="AB_hydrolase_fold"/>
</dbReference>
<name>A0A5N6D9A8_ASPPA</name>
<accession>A0A5N6D9A8</accession>
<dbReference type="Gene3D" id="3.40.50.1820">
    <property type="entry name" value="alpha/beta hydrolase"/>
    <property type="match status" value="1"/>
</dbReference>
<proteinExistence type="predicted"/>
<evidence type="ECO:0000313" key="2">
    <source>
        <dbReference type="Proteomes" id="UP000326532"/>
    </source>
</evidence>
<protein>
    <submittedName>
        <fullName evidence="1">Uncharacterized protein</fullName>
    </submittedName>
</protein>
<gene>
    <name evidence="1" type="ORF">BDV34DRAFT_229044</name>
</gene>
<reference evidence="1 2" key="1">
    <citation type="submission" date="2019-04" db="EMBL/GenBank/DDBJ databases">
        <title>Fungal friends and foes A comparative genomics study of 23 Aspergillus species from section Flavi.</title>
        <authorList>
            <consortium name="DOE Joint Genome Institute"/>
            <person name="Kjaerbolling I."/>
            <person name="Vesth T.C."/>
            <person name="Frisvad J.C."/>
            <person name="Nybo J.L."/>
            <person name="Theobald S."/>
            <person name="Kildgaard S."/>
            <person name="Petersen T.I."/>
            <person name="Kuo A."/>
            <person name="Sato A."/>
            <person name="Lyhne E.K."/>
            <person name="Kogle M.E."/>
            <person name="Wiebenga A."/>
            <person name="Kun R.S."/>
            <person name="Lubbers R.J."/>
            <person name="Makela M.R."/>
            <person name="Barry K."/>
            <person name="Chovatia M."/>
            <person name="Clum A."/>
            <person name="Daum C."/>
            <person name="Haridas S."/>
            <person name="He G."/>
            <person name="LaButti K."/>
            <person name="Lipzen A."/>
            <person name="Mondo S."/>
            <person name="Pangilinan J."/>
            <person name="Riley R."/>
            <person name="Salamov A."/>
            <person name="Simmons B.A."/>
            <person name="Magnuson J.K."/>
            <person name="Henrissat B."/>
            <person name="Mortensen U.H."/>
            <person name="Larsen T.O."/>
            <person name="De vries R.P."/>
            <person name="Grigoriev I.V."/>
            <person name="Machida M."/>
            <person name="Baker S.E."/>
            <person name="Andersen M.R."/>
        </authorList>
    </citation>
    <scope>NUCLEOTIDE SEQUENCE [LARGE SCALE GENOMIC DNA]</scope>
    <source>
        <strain evidence="1 2">CBS 117618</strain>
    </source>
</reference>
<keyword evidence="2" id="KW-1185">Reference proteome</keyword>
<dbReference type="VEuPathDB" id="FungiDB:BDV34DRAFT_229044"/>